<reference evidence="4 5" key="1">
    <citation type="submission" date="2019-12" db="EMBL/GenBank/DDBJ databases">
        <authorList>
            <person name="Li M."/>
        </authorList>
    </citation>
    <scope>NUCLEOTIDE SEQUENCE [LARGE SCALE GENOMIC DNA]</scope>
    <source>
        <strain evidence="4 5">GBMRC 2046</strain>
    </source>
</reference>
<keyword evidence="5" id="KW-1185">Reference proteome</keyword>
<feature type="domain" description="SPOR" evidence="3">
    <location>
        <begin position="249"/>
        <end position="337"/>
    </location>
</feature>
<name>A0A7X3LXN8_9HYPH</name>
<accession>A0A7X3LXN8</accession>
<evidence type="ECO:0000313" key="4">
    <source>
        <dbReference type="EMBL" id="MXN66982.1"/>
    </source>
</evidence>
<gene>
    <name evidence="4" type="ORF">GR183_18875</name>
</gene>
<dbReference type="InterPro" id="IPR007730">
    <property type="entry name" value="SPOR-like_dom"/>
</dbReference>
<comment type="caution">
    <text evidence="4">The sequence shown here is derived from an EMBL/GenBank/DDBJ whole genome shotgun (WGS) entry which is preliminary data.</text>
</comment>
<proteinExistence type="predicted"/>
<feature type="region of interest" description="Disordered" evidence="1">
    <location>
        <begin position="212"/>
        <end position="231"/>
    </location>
</feature>
<feature type="transmembrane region" description="Helical" evidence="2">
    <location>
        <begin position="20"/>
        <end position="43"/>
    </location>
</feature>
<organism evidence="4 5">
    <name type="scientific">Stappia sediminis</name>
    <dbReference type="NCBI Taxonomy" id="2692190"/>
    <lineage>
        <taxon>Bacteria</taxon>
        <taxon>Pseudomonadati</taxon>
        <taxon>Pseudomonadota</taxon>
        <taxon>Alphaproteobacteria</taxon>
        <taxon>Hyphomicrobiales</taxon>
        <taxon>Stappiaceae</taxon>
        <taxon>Stappia</taxon>
    </lineage>
</organism>
<keyword evidence="2" id="KW-1133">Transmembrane helix</keyword>
<feature type="region of interest" description="Disordered" evidence="1">
    <location>
        <begin position="133"/>
        <end position="169"/>
    </location>
</feature>
<evidence type="ECO:0000259" key="3">
    <source>
        <dbReference type="PROSITE" id="PS51724"/>
    </source>
</evidence>
<dbReference type="PROSITE" id="PS51724">
    <property type="entry name" value="SPOR"/>
    <property type="match status" value="1"/>
</dbReference>
<evidence type="ECO:0000313" key="5">
    <source>
        <dbReference type="Proteomes" id="UP000433101"/>
    </source>
</evidence>
<dbReference type="AlphaFoldDB" id="A0A7X3LXN8"/>
<sequence>MKVPSNRSSDKLQSGKRVDVAWAFVWGAGAVLFAAVAAGSYIFSTTDRPANGFYASAPLPPITGDVTTTGTIAADGETVEFAVYPSRGGLVAQQSASRMHSEIETLRKEIAGLRRNLSVLERQNDELSRRLATIEGGEHDKQQPDETRETTPSTVPHATAAPEKPEPHVETLPAPELQILGDRRPAPEIEAPSAGVDPATPVRIVALPKAGEPATVGSIPDEGTPPASGEDRKAVISIAPPAGKTAGEALSRTDFAVDLGLYPSEDAARKTLSAIKEHLALLEGTLEPRVRPAPAASGGRKDEVRLLIGPFANAADAAAACVLLSAREVPCRPNIFAGTPLTR</sequence>
<keyword evidence="2" id="KW-0472">Membrane</keyword>
<keyword evidence="2" id="KW-0812">Transmembrane</keyword>
<evidence type="ECO:0000256" key="2">
    <source>
        <dbReference type="SAM" id="Phobius"/>
    </source>
</evidence>
<feature type="compositionally biased region" description="Basic and acidic residues" evidence="1">
    <location>
        <begin position="136"/>
        <end position="149"/>
    </location>
</feature>
<dbReference type="Proteomes" id="UP000433101">
    <property type="component" value="Unassembled WGS sequence"/>
</dbReference>
<protein>
    <recommendedName>
        <fullName evidence="3">SPOR domain-containing protein</fullName>
    </recommendedName>
</protein>
<dbReference type="EMBL" id="WUMV01000009">
    <property type="protein sequence ID" value="MXN66982.1"/>
    <property type="molecule type" value="Genomic_DNA"/>
</dbReference>
<dbReference type="GO" id="GO:0042834">
    <property type="term" value="F:peptidoglycan binding"/>
    <property type="evidence" value="ECO:0007669"/>
    <property type="project" value="InterPro"/>
</dbReference>
<dbReference type="RefSeq" id="WP_160777228.1">
    <property type="nucleotide sequence ID" value="NZ_WUMV01000009.1"/>
</dbReference>
<evidence type="ECO:0000256" key="1">
    <source>
        <dbReference type="SAM" id="MobiDB-lite"/>
    </source>
</evidence>